<reference evidence="1 2" key="1">
    <citation type="submission" date="2019-01" db="EMBL/GenBank/DDBJ databases">
        <title>Draft genome sequences of three monokaryotic isolates of the white-rot basidiomycete fungus Dichomitus squalens.</title>
        <authorList>
            <consortium name="DOE Joint Genome Institute"/>
            <person name="Lopez S.C."/>
            <person name="Andreopoulos B."/>
            <person name="Pangilinan J."/>
            <person name="Lipzen A."/>
            <person name="Riley R."/>
            <person name="Ahrendt S."/>
            <person name="Ng V."/>
            <person name="Barry K."/>
            <person name="Daum C."/>
            <person name="Grigoriev I.V."/>
            <person name="Hilden K.S."/>
            <person name="Makela M.R."/>
            <person name="de Vries R.P."/>
        </authorList>
    </citation>
    <scope>NUCLEOTIDE SEQUENCE [LARGE SCALE GENOMIC DNA]</scope>
    <source>
        <strain evidence="1 2">CBS 464.89</strain>
    </source>
</reference>
<organism evidence="1 2">
    <name type="scientific">Dichomitus squalens</name>
    <dbReference type="NCBI Taxonomy" id="114155"/>
    <lineage>
        <taxon>Eukaryota</taxon>
        <taxon>Fungi</taxon>
        <taxon>Dikarya</taxon>
        <taxon>Basidiomycota</taxon>
        <taxon>Agaricomycotina</taxon>
        <taxon>Agaricomycetes</taxon>
        <taxon>Polyporales</taxon>
        <taxon>Polyporaceae</taxon>
        <taxon>Dichomitus</taxon>
    </lineage>
</organism>
<protein>
    <submittedName>
        <fullName evidence="1">Uncharacterized protein</fullName>
    </submittedName>
</protein>
<dbReference type="EMBL" id="ML145112">
    <property type="protein sequence ID" value="TBU59654.1"/>
    <property type="molecule type" value="Genomic_DNA"/>
</dbReference>
<evidence type="ECO:0000313" key="1">
    <source>
        <dbReference type="EMBL" id="TBU59654.1"/>
    </source>
</evidence>
<evidence type="ECO:0000313" key="2">
    <source>
        <dbReference type="Proteomes" id="UP000292082"/>
    </source>
</evidence>
<dbReference type="AlphaFoldDB" id="A0A4Q9PZ81"/>
<keyword evidence="2" id="KW-1185">Reference proteome</keyword>
<gene>
    <name evidence="1" type="ORF">BD310DRAFT_924726</name>
</gene>
<proteinExistence type="predicted"/>
<sequence length="88" mass="9362">MVATVAKGGESGVTGLLACRLVSISEMNRHIRGGQSARFWGDSGTILEADSRRDLVLRIAEAPPEELLPSRIAILLSVILPPPKSSPE</sequence>
<accession>A0A4Q9PZ81</accession>
<name>A0A4Q9PZ81_9APHY</name>
<dbReference type="Proteomes" id="UP000292082">
    <property type="component" value="Unassembled WGS sequence"/>
</dbReference>